<comment type="caution">
    <text evidence="1">The sequence shown here is derived from an EMBL/GenBank/DDBJ whole genome shotgun (WGS) entry which is preliminary data.</text>
</comment>
<dbReference type="EMBL" id="MU825472">
    <property type="protein sequence ID" value="KAJ7388422.1"/>
    <property type="molecule type" value="Genomic_DNA"/>
</dbReference>
<dbReference type="OrthoDB" id="5976251at2759"/>
<protein>
    <submittedName>
        <fullName evidence="1">Retinol dehydrogenase 8</fullName>
    </submittedName>
</protein>
<evidence type="ECO:0000313" key="2">
    <source>
        <dbReference type="Proteomes" id="UP001163046"/>
    </source>
</evidence>
<feature type="non-terminal residue" evidence="1">
    <location>
        <position position="1"/>
    </location>
</feature>
<evidence type="ECO:0000313" key="1">
    <source>
        <dbReference type="EMBL" id="KAJ7388422.1"/>
    </source>
</evidence>
<feature type="non-terminal residue" evidence="1">
    <location>
        <position position="98"/>
    </location>
</feature>
<keyword evidence="2" id="KW-1185">Reference proteome</keyword>
<reference evidence="1" key="1">
    <citation type="submission" date="2023-01" db="EMBL/GenBank/DDBJ databases">
        <title>Genome assembly of the deep-sea coral Lophelia pertusa.</title>
        <authorList>
            <person name="Herrera S."/>
            <person name="Cordes E."/>
        </authorList>
    </citation>
    <scope>NUCLEOTIDE SEQUENCE</scope>
    <source>
        <strain evidence="1">USNM1676648</strain>
        <tissue evidence="1">Polyp</tissue>
    </source>
</reference>
<name>A0A9X0D5T8_9CNID</name>
<dbReference type="Proteomes" id="UP001163046">
    <property type="component" value="Unassembled WGS sequence"/>
</dbReference>
<sequence length="98" mass="10916">KSIQKEEEAASPKIILFTGYSHKMNLAFALPLAEDPLSKFKVLVTMPSLSSSEYLADPRVLNLLNKTLFVLQMDIESDQSINGVLREIMDNDGFIDAV</sequence>
<dbReference type="AlphaFoldDB" id="A0A9X0D5T8"/>
<organism evidence="1 2">
    <name type="scientific">Desmophyllum pertusum</name>
    <dbReference type="NCBI Taxonomy" id="174260"/>
    <lineage>
        <taxon>Eukaryota</taxon>
        <taxon>Metazoa</taxon>
        <taxon>Cnidaria</taxon>
        <taxon>Anthozoa</taxon>
        <taxon>Hexacorallia</taxon>
        <taxon>Scleractinia</taxon>
        <taxon>Caryophylliina</taxon>
        <taxon>Caryophylliidae</taxon>
        <taxon>Desmophyllum</taxon>
    </lineage>
</organism>
<proteinExistence type="predicted"/>
<accession>A0A9X0D5T8</accession>
<gene>
    <name evidence="1" type="primary">RDH8_2</name>
    <name evidence="1" type="ORF">OS493_037759</name>
</gene>